<evidence type="ECO:0000256" key="5">
    <source>
        <dbReference type="ARBA" id="ARBA00013200"/>
    </source>
</evidence>
<evidence type="ECO:0000256" key="11">
    <source>
        <dbReference type="ARBA" id="ARBA00022842"/>
    </source>
</evidence>
<evidence type="ECO:0000256" key="16">
    <source>
        <dbReference type="ARBA" id="ARBA00032853"/>
    </source>
</evidence>
<dbReference type="GO" id="GO:0051073">
    <property type="term" value="F:adenosylcobinamide-GDP ribazoletransferase activity"/>
    <property type="evidence" value="ECO:0007669"/>
    <property type="project" value="UniProtKB-EC"/>
</dbReference>
<evidence type="ECO:0000256" key="12">
    <source>
        <dbReference type="ARBA" id="ARBA00022989"/>
    </source>
</evidence>
<feature type="transmembrane region" description="Helical" evidence="19">
    <location>
        <begin position="55"/>
        <end position="80"/>
    </location>
</feature>
<dbReference type="PANTHER" id="PTHR34148">
    <property type="entry name" value="ADENOSYLCOBINAMIDE-GDP RIBAZOLETRANSFERASE"/>
    <property type="match status" value="1"/>
</dbReference>
<dbReference type="EC" id="2.7.8.26" evidence="5 19"/>
<reference evidence="20 21" key="1">
    <citation type="submission" date="2021-02" db="EMBL/GenBank/DDBJ databases">
        <title>Characterization of Marinitoga sp. nov. str. BP5-C20A.</title>
        <authorList>
            <person name="Erauso G."/>
            <person name="Postec A."/>
        </authorList>
    </citation>
    <scope>NUCLEOTIDE SEQUENCE [LARGE SCALE GENOMIC DNA]</scope>
    <source>
        <strain evidence="20 21">BP5-C20A</strain>
    </source>
</reference>
<evidence type="ECO:0000313" key="21">
    <source>
        <dbReference type="Proteomes" id="UP001232493"/>
    </source>
</evidence>
<dbReference type="PANTHER" id="PTHR34148:SF1">
    <property type="entry name" value="ADENOSYLCOBINAMIDE-GDP RIBAZOLETRANSFERASE"/>
    <property type="match status" value="1"/>
</dbReference>
<accession>A0ABY8PT17</accession>
<gene>
    <name evidence="19 20" type="primary">cobS</name>
    <name evidence="20" type="ORF">JRV97_04265</name>
</gene>
<name>A0ABY8PT17_9BACT</name>
<feature type="transmembrane region" description="Helical" evidence="19">
    <location>
        <begin position="30"/>
        <end position="49"/>
    </location>
</feature>
<evidence type="ECO:0000313" key="20">
    <source>
        <dbReference type="EMBL" id="WGS65773.1"/>
    </source>
</evidence>
<comment type="catalytic activity">
    <reaction evidence="17 19">
        <text>alpha-ribazole + adenosylcob(III)inamide-GDP = adenosylcob(III)alamin + GMP + H(+)</text>
        <dbReference type="Rhea" id="RHEA:16049"/>
        <dbReference type="ChEBI" id="CHEBI:10329"/>
        <dbReference type="ChEBI" id="CHEBI:15378"/>
        <dbReference type="ChEBI" id="CHEBI:18408"/>
        <dbReference type="ChEBI" id="CHEBI:58115"/>
        <dbReference type="ChEBI" id="CHEBI:60487"/>
        <dbReference type="EC" id="2.7.8.26"/>
    </reaction>
</comment>
<keyword evidence="13 19" id="KW-0472">Membrane</keyword>
<evidence type="ECO:0000256" key="2">
    <source>
        <dbReference type="ARBA" id="ARBA00004651"/>
    </source>
</evidence>
<protein>
    <recommendedName>
        <fullName evidence="6 19">Adenosylcobinamide-GDP ribazoletransferase</fullName>
        <ecNumber evidence="5 19">2.7.8.26</ecNumber>
    </recommendedName>
    <alternativeName>
        <fullName evidence="16 19">Cobalamin synthase</fullName>
    </alternativeName>
    <alternativeName>
        <fullName evidence="15 19">Cobalamin-5'-phosphate synthase</fullName>
    </alternativeName>
</protein>
<feature type="transmembrane region" description="Helical" evidence="19">
    <location>
        <begin position="167"/>
        <end position="195"/>
    </location>
</feature>
<comment type="pathway">
    <text evidence="3 19">Cofactor biosynthesis; adenosylcobalamin biosynthesis; adenosylcobalamin from cob(II)yrinate a,c-diamide: step 7/7.</text>
</comment>
<evidence type="ECO:0000256" key="18">
    <source>
        <dbReference type="ARBA" id="ARBA00049504"/>
    </source>
</evidence>
<evidence type="ECO:0000256" key="17">
    <source>
        <dbReference type="ARBA" id="ARBA00048623"/>
    </source>
</evidence>
<dbReference type="RefSeq" id="WP_281000521.1">
    <property type="nucleotide sequence ID" value="NZ_CP069362.1"/>
</dbReference>
<keyword evidence="8 19" id="KW-0169">Cobalamin biosynthesis</keyword>
<dbReference type="Proteomes" id="UP001232493">
    <property type="component" value="Chromosome"/>
</dbReference>
<evidence type="ECO:0000256" key="6">
    <source>
        <dbReference type="ARBA" id="ARBA00015850"/>
    </source>
</evidence>
<evidence type="ECO:0000256" key="14">
    <source>
        <dbReference type="ARBA" id="ARBA00025228"/>
    </source>
</evidence>
<organism evidence="20 21">
    <name type="scientific">Marinitoga aeolica</name>
    <dbReference type="NCBI Taxonomy" id="2809031"/>
    <lineage>
        <taxon>Bacteria</taxon>
        <taxon>Thermotogati</taxon>
        <taxon>Thermotogota</taxon>
        <taxon>Thermotogae</taxon>
        <taxon>Petrotogales</taxon>
        <taxon>Petrotogaceae</taxon>
        <taxon>Marinitoga</taxon>
    </lineage>
</organism>
<keyword evidence="12 19" id="KW-1133">Transmembrane helix</keyword>
<dbReference type="NCBIfam" id="TIGR00317">
    <property type="entry name" value="cobS"/>
    <property type="match status" value="1"/>
</dbReference>
<keyword evidence="21" id="KW-1185">Reference proteome</keyword>
<comment type="similarity">
    <text evidence="4 19">Belongs to the CobS family.</text>
</comment>
<evidence type="ECO:0000256" key="13">
    <source>
        <dbReference type="ARBA" id="ARBA00023136"/>
    </source>
</evidence>
<evidence type="ECO:0000256" key="3">
    <source>
        <dbReference type="ARBA" id="ARBA00004663"/>
    </source>
</evidence>
<feature type="transmembrane region" description="Helical" evidence="19">
    <location>
        <begin position="215"/>
        <end position="233"/>
    </location>
</feature>
<evidence type="ECO:0000256" key="9">
    <source>
        <dbReference type="ARBA" id="ARBA00022679"/>
    </source>
</evidence>
<evidence type="ECO:0000256" key="1">
    <source>
        <dbReference type="ARBA" id="ARBA00001946"/>
    </source>
</evidence>
<dbReference type="InterPro" id="IPR003805">
    <property type="entry name" value="CobS"/>
</dbReference>
<evidence type="ECO:0000256" key="10">
    <source>
        <dbReference type="ARBA" id="ARBA00022692"/>
    </source>
</evidence>
<dbReference type="HAMAP" id="MF_00719">
    <property type="entry name" value="CobS"/>
    <property type="match status" value="1"/>
</dbReference>
<keyword evidence="10 19" id="KW-0812">Transmembrane</keyword>
<keyword evidence="7 19" id="KW-1003">Cell membrane</keyword>
<evidence type="ECO:0000256" key="15">
    <source>
        <dbReference type="ARBA" id="ARBA00032605"/>
    </source>
</evidence>
<comment type="subcellular location">
    <subcellularLocation>
        <location evidence="2 19">Cell membrane</location>
        <topology evidence="2 19">Multi-pass membrane protein</topology>
    </subcellularLocation>
</comment>
<feature type="transmembrane region" description="Helical" evidence="19">
    <location>
        <begin position="101"/>
        <end position="119"/>
    </location>
</feature>
<keyword evidence="11 19" id="KW-0460">Magnesium</keyword>
<comment type="cofactor">
    <cofactor evidence="1 19">
        <name>Mg(2+)</name>
        <dbReference type="ChEBI" id="CHEBI:18420"/>
    </cofactor>
</comment>
<evidence type="ECO:0000256" key="8">
    <source>
        <dbReference type="ARBA" id="ARBA00022573"/>
    </source>
</evidence>
<sequence>MKGIILMFNFFTRIPIYTEYNEKDFSKGMYFLPLIGLIIGFLMYIFSYIPVEKTIYVLFSWILYIWITGGLHLDGVADSFDGIFSNRNKEEILRIMKDSRIGTFGVVGLIVLILTNLIFSYYINYVYILIMPVIGRSSALLSASVSTYARNNGMGYVFITHSNIRKFFISFLIVLPILVLFNIFILLPIIITYIFVIFLTKKISEKIGGMTGDTIGLIIELSQTIFLITIYILRGML</sequence>
<evidence type="ECO:0000256" key="4">
    <source>
        <dbReference type="ARBA" id="ARBA00010561"/>
    </source>
</evidence>
<evidence type="ECO:0000256" key="19">
    <source>
        <dbReference type="HAMAP-Rule" id="MF_00719"/>
    </source>
</evidence>
<proteinExistence type="inferred from homology"/>
<comment type="catalytic activity">
    <reaction evidence="18 19">
        <text>alpha-ribazole 5'-phosphate + adenosylcob(III)inamide-GDP = adenosylcob(III)alamin 5'-phosphate + GMP + H(+)</text>
        <dbReference type="Rhea" id="RHEA:23560"/>
        <dbReference type="ChEBI" id="CHEBI:15378"/>
        <dbReference type="ChEBI" id="CHEBI:57918"/>
        <dbReference type="ChEBI" id="CHEBI:58115"/>
        <dbReference type="ChEBI" id="CHEBI:60487"/>
        <dbReference type="ChEBI" id="CHEBI:60493"/>
        <dbReference type="EC" id="2.7.8.26"/>
    </reaction>
</comment>
<keyword evidence="9 19" id="KW-0808">Transferase</keyword>
<dbReference type="Pfam" id="PF02654">
    <property type="entry name" value="CobS"/>
    <property type="match status" value="1"/>
</dbReference>
<comment type="function">
    <text evidence="14 19">Joins adenosylcobinamide-GDP and alpha-ribazole to generate adenosylcobalamin (Ado-cobalamin). Also synthesizes adenosylcobalamin 5'-phosphate from adenosylcobinamide-GDP and alpha-ribazole 5'-phosphate.</text>
</comment>
<evidence type="ECO:0000256" key="7">
    <source>
        <dbReference type="ARBA" id="ARBA00022475"/>
    </source>
</evidence>
<dbReference type="EMBL" id="CP069362">
    <property type="protein sequence ID" value="WGS65773.1"/>
    <property type="molecule type" value="Genomic_DNA"/>
</dbReference>